<sequence length="253" mass="26975">MAIDEAGERGGQVRKRIDGIELAGFYQRGNGRPVLGPGVVTGEESAPPGVAFTYAPSRSGQHAERILQGFTGVLQVDGHTGYNRLITPDRVCPDVRLAYCWAHARRKLTVRHRLPRRHEADRRTDAANMSGMKSQMGPYATSARYDADHDAIVVVLNNGSFLGFPVEKLQGLQGANASQLNNVVVEAKGLGLHWPDIDADLCVPALMDGILGSRKWMAAQLGSAGGKAKSGAKATSSRLNGLKGGRPKKNAAA</sequence>
<evidence type="ECO:0000259" key="2">
    <source>
        <dbReference type="Pfam" id="PF03050"/>
    </source>
</evidence>
<dbReference type="PANTHER" id="PTHR33678">
    <property type="entry name" value="BLL1576 PROTEIN"/>
    <property type="match status" value="1"/>
</dbReference>
<dbReference type="KEGG" id="rhl:LPU83_pLPU83d_1644"/>
<dbReference type="Proteomes" id="UP000019443">
    <property type="component" value="Plasmid pLPU83d"/>
</dbReference>
<dbReference type="PATRIC" id="fig|348824.6.peg.7391"/>
<accession>W6RQM6</accession>
<dbReference type="AlphaFoldDB" id="W6RQM6"/>
<dbReference type="InterPro" id="IPR052344">
    <property type="entry name" value="Transposase-related"/>
</dbReference>
<reference evidence="3" key="1">
    <citation type="submission" date="2013-11" db="EMBL/GenBank/DDBJ databases">
        <title>Draft genome sequence of the broad-host-range Rhizobium sp. LPU83 strain, a member of the low-genetic diversity Oregon-like Rhizobium sp. group.</title>
        <authorList>
            <person name="Wibberg D."/>
            <person name="Puehler A."/>
            <person name="Schlueter A."/>
        </authorList>
    </citation>
    <scope>NUCLEOTIDE SEQUENCE [LARGE SCALE GENOMIC DNA]</scope>
    <source>
        <strain evidence="3">LPU83</strain>
        <plasmid evidence="3">pLPU83d</plasmid>
    </source>
</reference>
<geneLocation type="plasmid" evidence="3 4">
    <name>pLPU83d</name>
</geneLocation>
<dbReference type="PANTHER" id="PTHR33678:SF1">
    <property type="entry name" value="BLL1576 PROTEIN"/>
    <property type="match status" value="1"/>
</dbReference>
<dbReference type="EMBL" id="HG916855">
    <property type="protein sequence ID" value="CDM63014.1"/>
    <property type="molecule type" value="Genomic_DNA"/>
</dbReference>
<feature type="domain" description="Transposase IS66 central" evidence="2">
    <location>
        <begin position="40"/>
        <end position="122"/>
    </location>
</feature>
<name>W6RQM6_9HYPH</name>
<dbReference type="InterPro" id="IPR018841">
    <property type="entry name" value="DUF2442"/>
</dbReference>
<evidence type="ECO:0000256" key="1">
    <source>
        <dbReference type="SAM" id="MobiDB-lite"/>
    </source>
</evidence>
<evidence type="ECO:0000313" key="3">
    <source>
        <dbReference type="EMBL" id="CDM63014.1"/>
    </source>
</evidence>
<feature type="compositionally biased region" description="Low complexity" evidence="1">
    <location>
        <begin position="226"/>
        <end position="237"/>
    </location>
</feature>
<proteinExistence type="predicted"/>
<gene>
    <name evidence="3" type="ORF">LPU83_pLPU83d_1644</name>
</gene>
<dbReference type="Pfam" id="PF03050">
    <property type="entry name" value="DDE_Tnp_IS66"/>
    <property type="match status" value="1"/>
</dbReference>
<keyword evidence="3" id="KW-0614">Plasmid</keyword>
<evidence type="ECO:0000313" key="4">
    <source>
        <dbReference type="Proteomes" id="UP000019443"/>
    </source>
</evidence>
<protein>
    <recommendedName>
        <fullName evidence="2">Transposase IS66 central domain-containing protein</fullName>
    </recommendedName>
</protein>
<dbReference type="Pfam" id="PF10387">
    <property type="entry name" value="DUF2442"/>
    <property type="match status" value="1"/>
</dbReference>
<keyword evidence="4" id="KW-1185">Reference proteome</keyword>
<feature type="region of interest" description="Disordered" evidence="1">
    <location>
        <begin position="225"/>
        <end position="253"/>
    </location>
</feature>
<dbReference type="HOGENOM" id="CLU_1097847_0_0_5"/>
<dbReference type="InterPro" id="IPR004291">
    <property type="entry name" value="Transposase_IS66_central"/>
</dbReference>
<organism evidence="3 4">
    <name type="scientific">Rhizobium favelukesii</name>
    <dbReference type="NCBI Taxonomy" id="348824"/>
    <lineage>
        <taxon>Bacteria</taxon>
        <taxon>Pseudomonadati</taxon>
        <taxon>Pseudomonadota</taxon>
        <taxon>Alphaproteobacteria</taxon>
        <taxon>Hyphomicrobiales</taxon>
        <taxon>Rhizobiaceae</taxon>
        <taxon>Rhizobium/Agrobacterium group</taxon>
        <taxon>Rhizobium</taxon>
    </lineage>
</organism>
<dbReference type="Gene3D" id="3.30.2020.40">
    <property type="entry name" value="Uncharacterised protein PF10387, DUF2442"/>
    <property type="match status" value="1"/>
</dbReference>